<dbReference type="EMBL" id="JBHSIY010000028">
    <property type="protein sequence ID" value="MFC4869345.1"/>
    <property type="molecule type" value="Genomic_DNA"/>
</dbReference>
<sequence>MAVRVCSLIRSINQTIPADGSYHLVRFPFGSEGPESYDAWGMHDACQPDDYAVTDWDTDDRSGLIWPSMDGWGDLTAMVYWAPGGYNETRDRFVRDPLNLSTGYDSTATEDEAPTPGGQYKHKCHGIFVHPGTPVGFMVRVAGSQPVDITHAQFKLAIHPVESPPA</sequence>
<reference evidence="2" key="1">
    <citation type="journal article" date="2019" name="Int. J. Syst. Evol. Microbiol.">
        <title>The Global Catalogue of Microorganisms (GCM) 10K type strain sequencing project: providing services to taxonomists for standard genome sequencing and annotation.</title>
        <authorList>
            <consortium name="The Broad Institute Genomics Platform"/>
            <consortium name="The Broad Institute Genome Sequencing Center for Infectious Disease"/>
            <person name="Wu L."/>
            <person name="Ma J."/>
        </authorList>
    </citation>
    <scope>NUCLEOTIDE SEQUENCE [LARGE SCALE GENOMIC DNA]</scope>
    <source>
        <strain evidence="2">CGMCC 4.7304</strain>
    </source>
</reference>
<evidence type="ECO:0000313" key="2">
    <source>
        <dbReference type="Proteomes" id="UP001595858"/>
    </source>
</evidence>
<protein>
    <submittedName>
        <fullName evidence="1">Uncharacterized protein</fullName>
    </submittedName>
</protein>
<dbReference type="Proteomes" id="UP001595858">
    <property type="component" value="Unassembled WGS sequence"/>
</dbReference>
<name>A0ABV9SSL2_9ACTN</name>
<dbReference type="RefSeq" id="WP_344143021.1">
    <property type="nucleotide sequence ID" value="NZ_BAAAQI010000006.1"/>
</dbReference>
<gene>
    <name evidence="1" type="ORF">ACFPCZ_22145</name>
</gene>
<accession>A0ABV9SSL2</accession>
<proteinExistence type="predicted"/>
<organism evidence="1 2">
    <name type="scientific">Streptomonospora arabica</name>
    <dbReference type="NCBI Taxonomy" id="412417"/>
    <lineage>
        <taxon>Bacteria</taxon>
        <taxon>Bacillati</taxon>
        <taxon>Actinomycetota</taxon>
        <taxon>Actinomycetes</taxon>
        <taxon>Streptosporangiales</taxon>
        <taxon>Nocardiopsidaceae</taxon>
        <taxon>Streptomonospora</taxon>
    </lineage>
</organism>
<evidence type="ECO:0000313" key="1">
    <source>
        <dbReference type="EMBL" id="MFC4869345.1"/>
    </source>
</evidence>
<comment type="caution">
    <text evidence="1">The sequence shown here is derived from an EMBL/GenBank/DDBJ whole genome shotgun (WGS) entry which is preliminary data.</text>
</comment>
<keyword evidence="2" id="KW-1185">Reference proteome</keyword>